<reference evidence="1 2" key="1">
    <citation type="submission" date="2018-11" db="EMBL/GenBank/DDBJ databases">
        <authorList>
            <consortium name="Pathogen Informatics"/>
        </authorList>
    </citation>
    <scope>NUCLEOTIDE SEQUENCE [LARGE SCALE GENOMIC DNA]</scope>
</reference>
<protein>
    <submittedName>
        <fullName evidence="3">ORC4_C domain-containing protein</fullName>
    </submittedName>
</protein>
<evidence type="ECO:0000313" key="2">
    <source>
        <dbReference type="Proteomes" id="UP000050761"/>
    </source>
</evidence>
<sequence>MLDTLTASTHFAHRPYDVNSVLRATKKGQETDVRLARLDYDEFIAIHQSIAQSKESELRGLIDVTLEDCSASNVLKVALRKVVDPIVEDCIRDILQPALNRIDSLRAEKRQPTASITVDEAVTKKRKILYENEKRARSRTAECLATDLHRMLLRICYENPKPEIIQHMVHYNYPLSAHCATVVFDSVLPILDALAIRSFQVYLNRENQKTAFTYMAKSKKRHQGDDAIIRLALERDCFYICMPEESEVLSAYHTNVFDALSDELRCFYEAYPLGSVKFVQAVEQGVKSCTPVDAAWERTVQWHSNEKLVCPF</sequence>
<dbReference type="WBParaSite" id="HPBE_0001303601-mRNA-1">
    <property type="protein sequence ID" value="HPBE_0001303601-mRNA-1"/>
    <property type="gene ID" value="HPBE_0001303601"/>
</dbReference>
<reference evidence="3" key="2">
    <citation type="submission" date="2019-09" db="UniProtKB">
        <authorList>
            <consortium name="WormBaseParasite"/>
        </authorList>
    </citation>
    <scope>IDENTIFICATION</scope>
</reference>
<dbReference type="Proteomes" id="UP000050761">
    <property type="component" value="Unassembled WGS sequence"/>
</dbReference>
<evidence type="ECO:0000313" key="3">
    <source>
        <dbReference type="WBParaSite" id="HPBE_0001303601-mRNA-1"/>
    </source>
</evidence>
<dbReference type="AlphaFoldDB" id="A0A183FX09"/>
<keyword evidence="2" id="KW-1185">Reference proteome</keyword>
<dbReference type="EMBL" id="UZAH01027747">
    <property type="protein sequence ID" value="VDO94648.1"/>
    <property type="molecule type" value="Genomic_DNA"/>
</dbReference>
<dbReference type="OrthoDB" id="10515081at2759"/>
<gene>
    <name evidence="1" type="ORF">HPBE_LOCUS13036</name>
</gene>
<proteinExistence type="predicted"/>
<accession>A0A183FX09</accession>
<accession>A0A3P8D2J4</accession>
<evidence type="ECO:0000313" key="1">
    <source>
        <dbReference type="EMBL" id="VDO94648.1"/>
    </source>
</evidence>
<organism evidence="2 3">
    <name type="scientific">Heligmosomoides polygyrus</name>
    <name type="common">Parasitic roundworm</name>
    <dbReference type="NCBI Taxonomy" id="6339"/>
    <lineage>
        <taxon>Eukaryota</taxon>
        <taxon>Metazoa</taxon>
        <taxon>Ecdysozoa</taxon>
        <taxon>Nematoda</taxon>
        <taxon>Chromadorea</taxon>
        <taxon>Rhabditida</taxon>
        <taxon>Rhabditina</taxon>
        <taxon>Rhabditomorpha</taxon>
        <taxon>Strongyloidea</taxon>
        <taxon>Heligmosomidae</taxon>
        <taxon>Heligmosomoides</taxon>
    </lineage>
</organism>
<name>A0A183FX09_HELPZ</name>